<keyword evidence="5" id="KW-0732">Signal</keyword>
<reference evidence="7" key="1">
    <citation type="journal article" date="2021" name="Nat. Commun.">
        <title>Genetic determinants of endophytism in the Arabidopsis root mycobiome.</title>
        <authorList>
            <person name="Mesny F."/>
            <person name="Miyauchi S."/>
            <person name="Thiergart T."/>
            <person name="Pickel B."/>
            <person name="Atanasova L."/>
            <person name="Karlsson M."/>
            <person name="Huettel B."/>
            <person name="Barry K.W."/>
            <person name="Haridas S."/>
            <person name="Chen C."/>
            <person name="Bauer D."/>
            <person name="Andreopoulos W."/>
            <person name="Pangilinan J."/>
            <person name="LaButti K."/>
            <person name="Riley R."/>
            <person name="Lipzen A."/>
            <person name="Clum A."/>
            <person name="Drula E."/>
            <person name="Henrissat B."/>
            <person name="Kohler A."/>
            <person name="Grigoriev I.V."/>
            <person name="Martin F.M."/>
            <person name="Hacquard S."/>
        </authorList>
    </citation>
    <scope>NUCLEOTIDE SEQUENCE</scope>
    <source>
        <strain evidence="7">MPI-SDFR-AT-0120</strain>
    </source>
</reference>
<evidence type="ECO:0000259" key="6">
    <source>
        <dbReference type="Pfam" id="PF04991"/>
    </source>
</evidence>
<dbReference type="Pfam" id="PF04991">
    <property type="entry name" value="LicD"/>
    <property type="match status" value="2"/>
</dbReference>
<dbReference type="OrthoDB" id="444255at2759"/>
<keyword evidence="8" id="KW-1185">Reference proteome</keyword>
<evidence type="ECO:0000256" key="2">
    <source>
        <dbReference type="ARBA" id="ARBA00022692"/>
    </source>
</evidence>
<organism evidence="7 8">
    <name type="scientific">Paraphoma chrysanthemicola</name>
    <dbReference type="NCBI Taxonomy" id="798071"/>
    <lineage>
        <taxon>Eukaryota</taxon>
        <taxon>Fungi</taxon>
        <taxon>Dikarya</taxon>
        <taxon>Ascomycota</taxon>
        <taxon>Pezizomycotina</taxon>
        <taxon>Dothideomycetes</taxon>
        <taxon>Pleosporomycetidae</taxon>
        <taxon>Pleosporales</taxon>
        <taxon>Pleosporineae</taxon>
        <taxon>Phaeosphaeriaceae</taxon>
        <taxon>Paraphoma</taxon>
    </lineage>
</organism>
<evidence type="ECO:0000256" key="1">
    <source>
        <dbReference type="ARBA" id="ARBA00004167"/>
    </source>
</evidence>
<dbReference type="AlphaFoldDB" id="A0A8K0W003"/>
<accession>A0A8K0W003</accession>
<evidence type="ECO:0000256" key="4">
    <source>
        <dbReference type="ARBA" id="ARBA00023136"/>
    </source>
</evidence>
<dbReference type="GO" id="GO:0009100">
    <property type="term" value="P:glycoprotein metabolic process"/>
    <property type="evidence" value="ECO:0007669"/>
    <property type="project" value="UniProtKB-ARBA"/>
</dbReference>
<feature type="domain" description="LicD/FKTN/FKRP nucleotidyltransferase" evidence="6">
    <location>
        <begin position="95"/>
        <end position="200"/>
    </location>
</feature>
<evidence type="ECO:0000313" key="7">
    <source>
        <dbReference type="EMBL" id="KAH7089748.1"/>
    </source>
</evidence>
<proteinExistence type="predicted"/>
<sequence>MRLSICAPLLASVNLVGHCTAAPSFKASSQAAPPNAEAIDATKSYDEEVLKYFHEAGDDEVLSHYDRRYFHGVATDEERTDTQAHMIRAYLTFFRNHGLDTWIAHGTLLGWWWNGKRLPWDYDLDTQVSSTTLNRLGEMYNQTRYQYTSSDGMVKREYLIDVNPWISERVRGDGMNVIDARWIDVRNGLYVDITGLSETEPERQPGVWSCKNYHEYKIEELYPMRESMFEGVMAKVPYAYDKILTDEYNTKALVVTHFNGHMWEPKLREWVKSPETVQREEELRLWREQEEKARAVDNDRLG</sequence>
<dbReference type="GO" id="GO:0016020">
    <property type="term" value="C:membrane"/>
    <property type="evidence" value="ECO:0007669"/>
    <property type="project" value="UniProtKB-SubCell"/>
</dbReference>
<comment type="caution">
    <text evidence="7">The sequence shown here is derived from an EMBL/GenBank/DDBJ whole genome shotgun (WGS) entry which is preliminary data.</text>
</comment>
<keyword evidence="3" id="KW-1133">Transmembrane helix</keyword>
<dbReference type="PANTHER" id="PTHR15407:SF28">
    <property type="entry name" value="RIBITOL-5-PHOSPHATE TRANSFERASE FKTN"/>
    <property type="match status" value="1"/>
</dbReference>
<keyword evidence="2" id="KW-0812">Transmembrane</keyword>
<comment type="subcellular location">
    <subcellularLocation>
        <location evidence="1">Membrane</location>
        <topology evidence="1">Single-pass membrane protein</topology>
    </subcellularLocation>
</comment>
<dbReference type="Proteomes" id="UP000813461">
    <property type="component" value="Unassembled WGS sequence"/>
</dbReference>
<keyword evidence="4" id="KW-0472">Membrane</keyword>
<dbReference type="InterPro" id="IPR007074">
    <property type="entry name" value="LicD/FKTN/FKRP_NTP_transf"/>
</dbReference>
<feature type="signal peptide" evidence="5">
    <location>
        <begin position="1"/>
        <end position="21"/>
    </location>
</feature>
<name>A0A8K0W003_9PLEO</name>
<feature type="domain" description="LicD/FKTN/FKRP nucleotidyltransferase" evidence="6">
    <location>
        <begin position="211"/>
        <end position="248"/>
    </location>
</feature>
<dbReference type="InterPro" id="IPR009644">
    <property type="entry name" value="FKTN/MNN4/W02B3.4-1"/>
</dbReference>
<protein>
    <submittedName>
        <fullName evidence="7">LicD family-domain-containing protein</fullName>
    </submittedName>
</protein>
<evidence type="ECO:0000256" key="5">
    <source>
        <dbReference type="SAM" id="SignalP"/>
    </source>
</evidence>
<evidence type="ECO:0000313" key="8">
    <source>
        <dbReference type="Proteomes" id="UP000813461"/>
    </source>
</evidence>
<dbReference type="PANTHER" id="PTHR15407">
    <property type="entry name" value="FUKUTIN-RELATED"/>
    <property type="match status" value="1"/>
</dbReference>
<gene>
    <name evidence="7" type="ORF">FB567DRAFT_308727</name>
</gene>
<feature type="chain" id="PRO_5035432166" evidence="5">
    <location>
        <begin position="22"/>
        <end position="302"/>
    </location>
</feature>
<evidence type="ECO:0000256" key="3">
    <source>
        <dbReference type="ARBA" id="ARBA00022989"/>
    </source>
</evidence>
<dbReference type="EMBL" id="JAGMVJ010000006">
    <property type="protein sequence ID" value="KAH7089748.1"/>
    <property type="molecule type" value="Genomic_DNA"/>
</dbReference>